<comment type="subcellular location">
    <subcellularLocation>
        <location evidence="1">Membrane</location>
        <topology evidence="1">Single-pass type II membrane protein</topology>
    </subcellularLocation>
</comment>
<evidence type="ECO:0000313" key="8">
    <source>
        <dbReference type="Proteomes" id="UP001154282"/>
    </source>
</evidence>
<gene>
    <name evidence="7" type="ORF">LITE_LOCUS47482</name>
</gene>
<evidence type="ECO:0000256" key="6">
    <source>
        <dbReference type="SAM" id="MobiDB-lite"/>
    </source>
</evidence>
<sequence length="280" mass="32177">MRFAEYPRSPDPSPISGLVAEKKKQTATPLSRGSDLEAWLLRFIYPPCRFSEGELIPPPALAKPASHKLMAAQVGRSVSYNEHKPRKSPPTCLAATRENSVHLEFYVGGPSLCEYEKLQCEMSDLQLKYYELLETLVFLEKREMYIYALLYLFSASNAQFNSISRPFVSYRVEPFPETNCCSWKNAQQQATDSALHKLADKYITYSTPHSGPIEKMDIGCEKTFDSMRPRRTEVGKQRANQRFVLLSDSCVPSYDFNCTYNYIMSSPKRLFDRLQLRHHL</sequence>
<reference evidence="7" key="1">
    <citation type="submission" date="2022-08" db="EMBL/GenBank/DDBJ databases">
        <authorList>
            <person name="Gutierrez-Valencia J."/>
        </authorList>
    </citation>
    <scope>NUCLEOTIDE SEQUENCE</scope>
</reference>
<dbReference type="AlphaFoldDB" id="A0AAV0RBV4"/>
<name>A0AAV0RBV4_9ROSI</name>
<dbReference type="Proteomes" id="UP001154282">
    <property type="component" value="Unassembled WGS sequence"/>
</dbReference>
<protein>
    <submittedName>
        <fullName evidence="7">Uncharacterized protein</fullName>
    </submittedName>
</protein>
<dbReference type="GO" id="GO:0016020">
    <property type="term" value="C:membrane"/>
    <property type="evidence" value="ECO:0007669"/>
    <property type="project" value="UniProtKB-SubCell"/>
</dbReference>
<organism evidence="7 8">
    <name type="scientific">Linum tenue</name>
    <dbReference type="NCBI Taxonomy" id="586396"/>
    <lineage>
        <taxon>Eukaryota</taxon>
        <taxon>Viridiplantae</taxon>
        <taxon>Streptophyta</taxon>
        <taxon>Embryophyta</taxon>
        <taxon>Tracheophyta</taxon>
        <taxon>Spermatophyta</taxon>
        <taxon>Magnoliopsida</taxon>
        <taxon>eudicotyledons</taxon>
        <taxon>Gunneridae</taxon>
        <taxon>Pentapetalae</taxon>
        <taxon>rosids</taxon>
        <taxon>fabids</taxon>
        <taxon>Malpighiales</taxon>
        <taxon>Linaceae</taxon>
        <taxon>Linum</taxon>
    </lineage>
</organism>
<evidence type="ECO:0000313" key="7">
    <source>
        <dbReference type="EMBL" id="CAI0555152.1"/>
    </source>
</evidence>
<evidence type="ECO:0000256" key="4">
    <source>
        <dbReference type="ARBA" id="ARBA00023136"/>
    </source>
</evidence>
<keyword evidence="5" id="KW-0325">Glycoprotein</keyword>
<dbReference type="GO" id="GO:0016757">
    <property type="term" value="F:glycosyltransferase activity"/>
    <property type="evidence" value="ECO:0007669"/>
    <property type="project" value="UniProtKB-KW"/>
</dbReference>
<keyword evidence="3" id="KW-0808">Transferase</keyword>
<keyword evidence="4" id="KW-0472">Membrane</keyword>
<dbReference type="InterPro" id="IPR003406">
    <property type="entry name" value="Glyco_trans_14"/>
</dbReference>
<evidence type="ECO:0000256" key="2">
    <source>
        <dbReference type="ARBA" id="ARBA00022676"/>
    </source>
</evidence>
<keyword evidence="2" id="KW-0328">Glycosyltransferase</keyword>
<accession>A0AAV0RBV4</accession>
<proteinExistence type="predicted"/>
<keyword evidence="8" id="KW-1185">Reference proteome</keyword>
<comment type="caution">
    <text evidence="7">The sequence shown here is derived from an EMBL/GenBank/DDBJ whole genome shotgun (WGS) entry which is preliminary data.</text>
</comment>
<feature type="region of interest" description="Disordered" evidence="6">
    <location>
        <begin position="1"/>
        <end position="29"/>
    </location>
</feature>
<evidence type="ECO:0000256" key="1">
    <source>
        <dbReference type="ARBA" id="ARBA00004606"/>
    </source>
</evidence>
<evidence type="ECO:0000256" key="3">
    <source>
        <dbReference type="ARBA" id="ARBA00022679"/>
    </source>
</evidence>
<evidence type="ECO:0000256" key="5">
    <source>
        <dbReference type="ARBA" id="ARBA00023180"/>
    </source>
</evidence>
<dbReference type="Pfam" id="PF02485">
    <property type="entry name" value="Branch"/>
    <property type="match status" value="1"/>
</dbReference>
<dbReference type="EMBL" id="CAMGYJ010000010">
    <property type="protein sequence ID" value="CAI0555152.1"/>
    <property type="molecule type" value="Genomic_DNA"/>
</dbReference>